<proteinExistence type="inferred from homology"/>
<evidence type="ECO:0000256" key="3">
    <source>
        <dbReference type="ARBA" id="ARBA00022729"/>
    </source>
</evidence>
<sequence>MDPHLLTRRRLLGLFGAAASVPVLSACGSSVGGSESGTAAGGGGGTVKVGLVVPQSGVYAALGTDMQRGWQLWLDQNGGKFGDYAVETVAADEGETPQTGVPAVQKVLQNDGVDVVVGLVNSATALGVRDAVTEARKLLVVTNAGAEDVTGAKRSPYIWRTSFTNGQIAAAMGKHLAESGFSEGVYAIAPDYAAGTEVIAHFKRAFEAGGGRVVGEVKTPFGKTSDYQPFLTGIQDSGARATFCFYSGSEAITFVRQYAQFGLAGSIPLYGSGFLTEGNVLPQQGDAALGVQNTLHYTDQLDNPANKAFVDTYTAAHGEAPSCFSMATFDAANVLNRALRGATALDGDGLSAALGGIGNVDDSPRGPWTFENQTPRQNIYLRKVENVGGKLVNAVVQDLGQQSQPAAV</sequence>
<dbReference type="SUPFAM" id="SSF53822">
    <property type="entry name" value="Periplasmic binding protein-like I"/>
    <property type="match status" value="1"/>
</dbReference>
<protein>
    <submittedName>
        <fullName evidence="7">Amino acid/amide ABC transporter substrate-binding protein (HAAT family)</fullName>
    </submittedName>
</protein>
<dbReference type="AlphaFoldDB" id="A0A543FTQ5"/>
<dbReference type="EMBL" id="VFPH01000002">
    <property type="protein sequence ID" value="TQM37202.1"/>
    <property type="molecule type" value="Genomic_DNA"/>
</dbReference>
<evidence type="ECO:0000256" key="1">
    <source>
        <dbReference type="ARBA" id="ARBA00010062"/>
    </source>
</evidence>
<evidence type="ECO:0000256" key="2">
    <source>
        <dbReference type="ARBA" id="ARBA00022448"/>
    </source>
</evidence>
<keyword evidence="8" id="KW-1185">Reference proteome</keyword>
<feature type="domain" description="Leucine-binding protein" evidence="6">
    <location>
        <begin position="46"/>
        <end position="385"/>
    </location>
</feature>
<dbReference type="Proteomes" id="UP000319818">
    <property type="component" value="Unassembled WGS sequence"/>
</dbReference>
<accession>A0A543FTQ5</accession>
<dbReference type="InterPro" id="IPR051010">
    <property type="entry name" value="BCAA_transport"/>
</dbReference>
<evidence type="ECO:0000259" key="6">
    <source>
        <dbReference type="Pfam" id="PF13458"/>
    </source>
</evidence>
<dbReference type="InterPro" id="IPR000709">
    <property type="entry name" value="Leu_Ile_Val-bd"/>
</dbReference>
<dbReference type="CDD" id="cd20014">
    <property type="entry name" value="PBP1_RPA0668_benzoate-like"/>
    <property type="match status" value="1"/>
</dbReference>
<feature type="signal peptide" evidence="5">
    <location>
        <begin position="1"/>
        <end position="25"/>
    </location>
</feature>
<evidence type="ECO:0000313" key="7">
    <source>
        <dbReference type="EMBL" id="TQM37202.1"/>
    </source>
</evidence>
<reference evidence="7 8" key="1">
    <citation type="submission" date="2019-06" db="EMBL/GenBank/DDBJ databases">
        <title>Sequencing the genomes of 1000 actinobacteria strains.</title>
        <authorList>
            <person name="Klenk H.-P."/>
        </authorList>
    </citation>
    <scope>NUCLEOTIDE SEQUENCE [LARGE SCALE GENOMIC DNA]</scope>
    <source>
        <strain evidence="7 8">DSM 45511</strain>
    </source>
</reference>
<comment type="caution">
    <text evidence="7">The sequence shown here is derived from an EMBL/GenBank/DDBJ whole genome shotgun (WGS) entry which is preliminary data.</text>
</comment>
<comment type="similarity">
    <text evidence="1">Belongs to the leucine-binding protein family.</text>
</comment>
<keyword evidence="2" id="KW-0813">Transport</keyword>
<dbReference type="PANTHER" id="PTHR30483:SF6">
    <property type="entry name" value="PERIPLASMIC BINDING PROTEIN OF ABC TRANSPORTER FOR NATURAL AMINO ACIDS"/>
    <property type="match status" value="1"/>
</dbReference>
<organism evidence="7 8">
    <name type="scientific">Pseudonocardia cypriaca</name>
    <dbReference type="NCBI Taxonomy" id="882449"/>
    <lineage>
        <taxon>Bacteria</taxon>
        <taxon>Bacillati</taxon>
        <taxon>Actinomycetota</taxon>
        <taxon>Actinomycetes</taxon>
        <taxon>Pseudonocardiales</taxon>
        <taxon>Pseudonocardiaceae</taxon>
        <taxon>Pseudonocardia</taxon>
    </lineage>
</organism>
<dbReference type="Gene3D" id="3.40.50.2300">
    <property type="match status" value="2"/>
</dbReference>
<dbReference type="GO" id="GO:0006865">
    <property type="term" value="P:amino acid transport"/>
    <property type="evidence" value="ECO:0007669"/>
    <property type="project" value="UniProtKB-KW"/>
</dbReference>
<gene>
    <name evidence="7" type="ORF">FB388_4409</name>
</gene>
<dbReference type="Pfam" id="PF13458">
    <property type="entry name" value="Peripla_BP_6"/>
    <property type="match status" value="1"/>
</dbReference>
<name>A0A543FTQ5_9PSEU</name>
<keyword evidence="3 5" id="KW-0732">Signal</keyword>
<dbReference type="InterPro" id="IPR028081">
    <property type="entry name" value="Leu-bd"/>
</dbReference>
<keyword evidence="4" id="KW-0029">Amino-acid transport</keyword>
<dbReference type="PRINTS" id="PR00337">
    <property type="entry name" value="LEUILEVALBP"/>
</dbReference>
<dbReference type="InterPro" id="IPR028082">
    <property type="entry name" value="Peripla_BP_I"/>
</dbReference>
<dbReference type="PANTHER" id="PTHR30483">
    <property type="entry name" value="LEUCINE-SPECIFIC-BINDING PROTEIN"/>
    <property type="match status" value="1"/>
</dbReference>
<evidence type="ECO:0000256" key="4">
    <source>
        <dbReference type="ARBA" id="ARBA00022970"/>
    </source>
</evidence>
<feature type="chain" id="PRO_5038553878" evidence="5">
    <location>
        <begin position="26"/>
        <end position="408"/>
    </location>
</feature>
<dbReference type="RefSeq" id="WP_170225777.1">
    <property type="nucleotide sequence ID" value="NZ_VFPH01000002.1"/>
</dbReference>
<evidence type="ECO:0000313" key="8">
    <source>
        <dbReference type="Proteomes" id="UP000319818"/>
    </source>
</evidence>
<evidence type="ECO:0000256" key="5">
    <source>
        <dbReference type="SAM" id="SignalP"/>
    </source>
</evidence>